<accession>A0ABV8P4U7</accession>
<protein>
    <submittedName>
        <fullName evidence="1">DUF1810 domain-containing protein</fullName>
    </submittedName>
</protein>
<name>A0ABV8P4U7_9SPHI</name>
<proteinExistence type="predicted"/>
<gene>
    <name evidence="1" type="ORF">ACFOWA_03770</name>
</gene>
<dbReference type="PIRSF" id="PIRSF008546">
    <property type="entry name" value="UCP008546"/>
    <property type="match status" value="1"/>
</dbReference>
<keyword evidence="2" id="KW-1185">Reference proteome</keyword>
<evidence type="ECO:0000313" key="2">
    <source>
        <dbReference type="Proteomes" id="UP001595789"/>
    </source>
</evidence>
<reference evidence="2" key="1">
    <citation type="journal article" date="2019" name="Int. J. Syst. Evol. Microbiol.">
        <title>The Global Catalogue of Microorganisms (GCM) 10K type strain sequencing project: providing services to taxonomists for standard genome sequencing and annotation.</title>
        <authorList>
            <consortium name="The Broad Institute Genomics Platform"/>
            <consortium name="The Broad Institute Genome Sequencing Center for Infectious Disease"/>
            <person name="Wu L."/>
            <person name="Ma J."/>
        </authorList>
    </citation>
    <scope>NUCLEOTIDE SEQUENCE [LARGE SCALE GENOMIC DNA]</scope>
    <source>
        <strain evidence="2">CCM 8691</strain>
    </source>
</reference>
<comment type="caution">
    <text evidence="1">The sequence shown here is derived from an EMBL/GenBank/DDBJ whole genome shotgun (WGS) entry which is preliminary data.</text>
</comment>
<sequence>MEYNLNRFVEAQQHIYTNALNEIKNGKKTSHWMWFIFPQLDGLGYSDMAKKFAIRNIGEAEAYLKHPILGNRLIEITKILNALKTNAPEEIFGGIDALKLRSSMTLFAGLHNADPVFENVLAKFFENQKDARTIALLNL</sequence>
<dbReference type="InterPro" id="IPR036287">
    <property type="entry name" value="Rv1873-like_sf"/>
</dbReference>
<dbReference type="EMBL" id="JBHSBW010000007">
    <property type="protein sequence ID" value="MFC4210285.1"/>
    <property type="molecule type" value="Genomic_DNA"/>
</dbReference>
<organism evidence="1 2">
    <name type="scientific">Pedobacter lithocola</name>
    <dbReference type="NCBI Taxonomy" id="1908239"/>
    <lineage>
        <taxon>Bacteria</taxon>
        <taxon>Pseudomonadati</taxon>
        <taxon>Bacteroidota</taxon>
        <taxon>Sphingobacteriia</taxon>
        <taxon>Sphingobacteriales</taxon>
        <taxon>Sphingobacteriaceae</taxon>
        <taxon>Pedobacter</taxon>
    </lineage>
</organism>
<dbReference type="SUPFAM" id="SSF140736">
    <property type="entry name" value="Rv1873-like"/>
    <property type="match status" value="1"/>
</dbReference>
<evidence type="ECO:0000313" key="1">
    <source>
        <dbReference type="EMBL" id="MFC4210285.1"/>
    </source>
</evidence>
<dbReference type="Gene3D" id="1.25.40.380">
    <property type="entry name" value="Protein of unknown function DUF1810"/>
    <property type="match status" value="1"/>
</dbReference>
<dbReference type="Pfam" id="PF08837">
    <property type="entry name" value="DUF1810"/>
    <property type="match status" value="1"/>
</dbReference>
<dbReference type="InterPro" id="IPR014937">
    <property type="entry name" value="DUF1810"/>
</dbReference>
<dbReference type="Proteomes" id="UP001595789">
    <property type="component" value="Unassembled WGS sequence"/>
</dbReference>
<dbReference type="RefSeq" id="WP_378981932.1">
    <property type="nucleotide sequence ID" value="NZ_JBHSBW010000007.1"/>
</dbReference>